<evidence type="ECO:0000313" key="1">
    <source>
        <dbReference type="EMBL" id="KIW55664.1"/>
    </source>
</evidence>
<proteinExistence type="predicted"/>
<protein>
    <submittedName>
        <fullName evidence="1">Uncharacterized protein</fullName>
    </submittedName>
</protein>
<sequence length="109" mass="12444">MLNPSSMKFVSSGTTSTLAIQSSYLLQCTGAWRGFGKRPRINCPHLQSRNCTLHIPVRTSWRKRLLLSSNRHNTPVCHLRHYRGPGQTLTRYYFASTKHSDSQFEALPP</sequence>
<organism evidence="1 2">
    <name type="scientific">Exophiala xenobiotica</name>
    <dbReference type="NCBI Taxonomy" id="348802"/>
    <lineage>
        <taxon>Eukaryota</taxon>
        <taxon>Fungi</taxon>
        <taxon>Dikarya</taxon>
        <taxon>Ascomycota</taxon>
        <taxon>Pezizomycotina</taxon>
        <taxon>Eurotiomycetes</taxon>
        <taxon>Chaetothyriomycetidae</taxon>
        <taxon>Chaetothyriales</taxon>
        <taxon>Herpotrichiellaceae</taxon>
        <taxon>Exophiala</taxon>
    </lineage>
</organism>
<accession>A0A0D2F6R5</accession>
<keyword evidence="2" id="KW-1185">Reference proteome</keyword>
<evidence type="ECO:0000313" key="2">
    <source>
        <dbReference type="Proteomes" id="UP000054342"/>
    </source>
</evidence>
<reference evidence="1 2" key="1">
    <citation type="submission" date="2015-01" db="EMBL/GenBank/DDBJ databases">
        <title>The Genome Sequence of Exophiala xenobiotica CBS118157.</title>
        <authorList>
            <consortium name="The Broad Institute Genomics Platform"/>
            <person name="Cuomo C."/>
            <person name="de Hoog S."/>
            <person name="Gorbushina A."/>
            <person name="Stielow B."/>
            <person name="Teixiera M."/>
            <person name="Abouelleil A."/>
            <person name="Chapman S.B."/>
            <person name="Priest M."/>
            <person name="Young S.K."/>
            <person name="Wortman J."/>
            <person name="Nusbaum C."/>
            <person name="Birren B."/>
        </authorList>
    </citation>
    <scope>NUCLEOTIDE SEQUENCE [LARGE SCALE GENOMIC DNA]</scope>
    <source>
        <strain evidence="1 2">CBS 118157</strain>
    </source>
</reference>
<dbReference type="HOGENOM" id="CLU_2183976_0_0_1"/>
<dbReference type="EMBL" id="KN847319">
    <property type="protein sequence ID" value="KIW55664.1"/>
    <property type="molecule type" value="Genomic_DNA"/>
</dbReference>
<dbReference type="Proteomes" id="UP000054342">
    <property type="component" value="Unassembled WGS sequence"/>
</dbReference>
<gene>
    <name evidence="1" type="ORF">PV05_04395</name>
</gene>
<dbReference type="GeneID" id="25326303"/>
<name>A0A0D2F6R5_9EURO</name>
<dbReference type="RefSeq" id="XP_013316248.1">
    <property type="nucleotide sequence ID" value="XM_013460794.1"/>
</dbReference>
<dbReference type="AlphaFoldDB" id="A0A0D2F6R5"/>